<feature type="region of interest" description="Disordered" evidence="1">
    <location>
        <begin position="278"/>
        <end position="326"/>
    </location>
</feature>
<evidence type="ECO:0000259" key="3">
    <source>
        <dbReference type="Pfam" id="PF03067"/>
    </source>
</evidence>
<evidence type="ECO:0000313" key="4">
    <source>
        <dbReference type="EMBL" id="KAK7107064.1"/>
    </source>
</evidence>
<protein>
    <recommendedName>
        <fullName evidence="3">Chitin-binding type-4 domain-containing protein</fullName>
    </recommendedName>
</protein>
<sequence>MMLVVVAPLLAIVLLTVRMVEGHGMLLDPPQRSSVWRDPRFPGAFMNADDSALFCGGFDVMFSKNGGKCGICGDAFNEPHPRPNEAGGMYGQGFIVRNYVQGDVIHVTVRITANHLGYFVFKLCPNNDVEREVTQACLDKRQMKVLRSGADGREIHDDKFPIRHRMYGDIDITLKLPNDVTCSQCVLQWTYVTGHSWGCNRVGECGIGHGKQERFVNCADVAIQPNAYEQTTTTVDPSSFDINTKSYPAKKVSSRILAVSSELDRFWYATRTSSPNVKKSSSDVTVSPVDVSTTRPPRVSTTTRSDVRKTLSDANTSPSDFKTAPIVNNGQETYRDISEEFFDDKPRFLNDDSKYFSDVKTSSDAVPATVSNVKIPTWRRTTKLTSTSSTKKTTTATPVYTGDGSDCRSVGAYAGQTKVDVWCRVQCAVGYCPPTHCTCDKA</sequence>
<feature type="signal peptide" evidence="2">
    <location>
        <begin position="1"/>
        <end position="22"/>
    </location>
</feature>
<keyword evidence="5" id="KW-1185">Reference proteome</keyword>
<feature type="compositionally biased region" description="Polar residues" evidence="1">
    <location>
        <begin position="312"/>
        <end position="326"/>
    </location>
</feature>
<gene>
    <name evidence="4" type="ORF">V1264_015044</name>
</gene>
<feature type="compositionally biased region" description="Low complexity" evidence="1">
    <location>
        <begin position="278"/>
        <end position="304"/>
    </location>
</feature>
<evidence type="ECO:0000256" key="2">
    <source>
        <dbReference type="SAM" id="SignalP"/>
    </source>
</evidence>
<name>A0AAN9BL90_9CAEN</name>
<proteinExistence type="predicted"/>
<feature type="domain" description="Chitin-binding type-4" evidence="3">
    <location>
        <begin position="23"/>
        <end position="221"/>
    </location>
</feature>
<organism evidence="4 5">
    <name type="scientific">Littorina saxatilis</name>
    <dbReference type="NCBI Taxonomy" id="31220"/>
    <lineage>
        <taxon>Eukaryota</taxon>
        <taxon>Metazoa</taxon>
        <taxon>Spiralia</taxon>
        <taxon>Lophotrochozoa</taxon>
        <taxon>Mollusca</taxon>
        <taxon>Gastropoda</taxon>
        <taxon>Caenogastropoda</taxon>
        <taxon>Littorinimorpha</taxon>
        <taxon>Littorinoidea</taxon>
        <taxon>Littorinidae</taxon>
        <taxon>Littorina</taxon>
    </lineage>
</organism>
<dbReference type="Proteomes" id="UP001374579">
    <property type="component" value="Unassembled WGS sequence"/>
</dbReference>
<reference evidence="4 5" key="1">
    <citation type="submission" date="2024-02" db="EMBL/GenBank/DDBJ databases">
        <title>Chromosome-scale genome assembly of the rough periwinkle Littorina saxatilis.</title>
        <authorList>
            <person name="De Jode A."/>
            <person name="Faria R."/>
            <person name="Formenti G."/>
            <person name="Sims Y."/>
            <person name="Smith T.P."/>
            <person name="Tracey A."/>
            <person name="Wood J.M.D."/>
            <person name="Zagrodzka Z.B."/>
            <person name="Johannesson K."/>
            <person name="Butlin R.K."/>
            <person name="Leder E.H."/>
        </authorList>
    </citation>
    <scope>NUCLEOTIDE SEQUENCE [LARGE SCALE GENOMIC DNA]</scope>
    <source>
        <strain evidence="4">Snail1</strain>
        <tissue evidence="4">Muscle</tissue>
    </source>
</reference>
<comment type="caution">
    <text evidence="4">The sequence shown here is derived from an EMBL/GenBank/DDBJ whole genome shotgun (WGS) entry which is preliminary data.</text>
</comment>
<evidence type="ECO:0000313" key="5">
    <source>
        <dbReference type="Proteomes" id="UP001374579"/>
    </source>
</evidence>
<evidence type="ECO:0000256" key="1">
    <source>
        <dbReference type="SAM" id="MobiDB-lite"/>
    </source>
</evidence>
<keyword evidence="2" id="KW-0732">Signal</keyword>
<dbReference type="InterPro" id="IPR004302">
    <property type="entry name" value="Cellulose/chitin-bd_N"/>
</dbReference>
<accession>A0AAN9BL90</accession>
<dbReference type="AlphaFoldDB" id="A0AAN9BL90"/>
<dbReference type="EMBL" id="JBAMIC010000004">
    <property type="protein sequence ID" value="KAK7107064.1"/>
    <property type="molecule type" value="Genomic_DNA"/>
</dbReference>
<feature type="chain" id="PRO_5042823480" description="Chitin-binding type-4 domain-containing protein" evidence="2">
    <location>
        <begin position="23"/>
        <end position="442"/>
    </location>
</feature>
<dbReference type="Pfam" id="PF03067">
    <property type="entry name" value="LPMO_10"/>
    <property type="match status" value="1"/>
</dbReference>